<dbReference type="Proteomes" id="UP000013280">
    <property type="component" value="Unassembled WGS sequence"/>
</dbReference>
<gene>
    <name evidence="2" type="ORF">OR214_03779</name>
</gene>
<evidence type="ECO:0000313" key="3">
    <source>
        <dbReference type="Proteomes" id="UP000013280"/>
    </source>
</evidence>
<reference evidence="2 3" key="1">
    <citation type="journal article" date="2013" name="Genome Announc.">
        <title>Draft Genome Sequence for Ralstonia sp. Strain OR214, a Bacterium with Potential for Bioremediation.</title>
        <authorList>
            <person name="Utturkar S.M."/>
            <person name="Bollmann A."/>
            <person name="Brzoska R.M."/>
            <person name="Klingeman D.M."/>
            <person name="Epstein S.E."/>
            <person name="Palumbo A.V."/>
            <person name="Brown S.D."/>
        </authorList>
    </citation>
    <scope>NUCLEOTIDE SEQUENCE [LARGE SCALE GENOMIC DNA]</scope>
    <source>
        <strain evidence="2 3">OR214</strain>
    </source>
</reference>
<proteinExistence type="predicted"/>
<evidence type="ECO:0000313" key="2">
    <source>
        <dbReference type="EMBL" id="ENZ76263.1"/>
    </source>
</evidence>
<accession>R0DRZ1</accession>
<evidence type="ECO:0000256" key="1">
    <source>
        <dbReference type="SAM" id="MobiDB-lite"/>
    </source>
</evidence>
<name>R0DRZ1_RALPI</name>
<comment type="caution">
    <text evidence="2">The sequence shown here is derived from an EMBL/GenBank/DDBJ whole genome shotgun (WGS) entry which is preliminary data.</text>
</comment>
<protein>
    <submittedName>
        <fullName evidence="2">Uncharacterized protein</fullName>
    </submittedName>
</protein>
<dbReference type="EMBL" id="APMQ01000011">
    <property type="protein sequence ID" value="ENZ76263.1"/>
    <property type="molecule type" value="Genomic_DNA"/>
</dbReference>
<dbReference type="AlphaFoldDB" id="R0DRZ1"/>
<organism evidence="2 3">
    <name type="scientific">Ralstonia pickettii OR214</name>
    <dbReference type="NCBI Taxonomy" id="1264675"/>
    <lineage>
        <taxon>Bacteria</taxon>
        <taxon>Pseudomonadati</taxon>
        <taxon>Pseudomonadota</taxon>
        <taxon>Betaproteobacteria</taxon>
        <taxon>Burkholderiales</taxon>
        <taxon>Burkholderiaceae</taxon>
        <taxon>Ralstonia</taxon>
    </lineage>
</organism>
<feature type="region of interest" description="Disordered" evidence="1">
    <location>
        <begin position="24"/>
        <end position="44"/>
    </location>
</feature>
<sequence length="205" mass="22649">MTTGNRWPPLYDVDATIDNQAPERRCTPTEQRGETMGGPGWAMRLPPPHRNAATGTWLDCGTTTGCPTLHLVVAANIHPLPKKKGDAAMSLRPKDGWRERGASPSGRECMWVRRCVSRVFLSFLVQLLNVLNSRADIKPSYARIRPGHVPRTGTGRLGPKIRFKVPSATYETSRHAFKVLAPDSLVCVTDAHRIHTFSRGCVTSL</sequence>
<feature type="compositionally biased region" description="Basic and acidic residues" evidence="1">
    <location>
        <begin position="24"/>
        <end position="33"/>
    </location>
</feature>